<dbReference type="GO" id="GO:0003824">
    <property type="term" value="F:catalytic activity"/>
    <property type="evidence" value="ECO:0007669"/>
    <property type="project" value="InterPro"/>
</dbReference>
<feature type="region of interest" description="Disordered" evidence="3">
    <location>
        <begin position="1"/>
        <end position="29"/>
    </location>
</feature>
<dbReference type="EMBL" id="CAGI01000152">
    <property type="protein sequence ID" value="CCF50225.1"/>
    <property type="molecule type" value="Genomic_DNA"/>
</dbReference>
<dbReference type="HOGENOM" id="CLU_1210576_0_0_1"/>
<reference evidence="4 5" key="1">
    <citation type="journal article" date="2012" name="Plant Cell">
        <title>Genome comparison of barley and maize smut fungi reveals targeted loss of RNA silencing components and species-specific presence of transposable elements.</title>
        <authorList>
            <person name="Laurie J.D."/>
            <person name="Ali S."/>
            <person name="Linning R."/>
            <person name="Mannhaupt G."/>
            <person name="Wong P."/>
            <person name="Gueldener U."/>
            <person name="Muensterkoetter M."/>
            <person name="Moore R."/>
            <person name="Kahmann R."/>
            <person name="Bakkeren G."/>
            <person name="Schirawski J."/>
        </authorList>
    </citation>
    <scope>NUCLEOTIDE SEQUENCE [LARGE SCALE GENOMIC DNA]</scope>
    <source>
        <strain evidence="5">Uh4875-4</strain>
    </source>
</reference>
<sequence>MNKILQVDEESRSPKSSISGTGASTAHYTEPPRMQDMIWGAIWGSLSLTQIKDAEHLFEEDVGPESLLHSGAKALAGIANPVELDWISWLDNGSHCFFSPIWKAIGLRELHNICCVVYDRRNKDQRDRIRAMMKDLIDEAAKKGWSEYRTHLAFEDQVAGTFNFNNNAIRQQGFKVDKPPSRVCPLSASSRIDASHSFILKPIVSANRVSNRQAHCDTSTAHLRKLRLI</sequence>
<name>I2FTI2_USTHO</name>
<dbReference type="eggNOG" id="KOG1231">
    <property type="taxonomic scope" value="Eukaryota"/>
</dbReference>
<organism evidence="4 5">
    <name type="scientific">Ustilago hordei</name>
    <name type="common">Barley covered smut fungus</name>
    <dbReference type="NCBI Taxonomy" id="120017"/>
    <lineage>
        <taxon>Eukaryota</taxon>
        <taxon>Fungi</taxon>
        <taxon>Dikarya</taxon>
        <taxon>Basidiomycota</taxon>
        <taxon>Ustilaginomycotina</taxon>
        <taxon>Ustilaginomycetes</taxon>
        <taxon>Ustilaginales</taxon>
        <taxon>Ustilaginaceae</taxon>
        <taxon>Ustilago</taxon>
    </lineage>
</organism>
<evidence type="ECO:0000313" key="5">
    <source>
        <dbReference type="Proteomes" id="UP000006174"/>
    </source>
</evidence>
<keyword evidence="5" id="KW-1185">Reference proteome</keyword>
<dbReference type="InterPro" id="IPR016164">
    <property type="entry name" value="FAD-linked_Oxase-like_C"/>
</dbReference>
<protein>
    <submittedName>
        <fullName evidence="4">Uncharacterized protein</fullName>
    </submittedName>
</protein>
<keyword evidence="1" id="KW-0285">Flavoprotein</keyword>
<dbReference type="Gene3D" id="1.10.45.10">
    <property type="entry name" value="Vanillyl-alcohol Oxidase, Chain A, domain 4"/>
    <property type="match status" value="1"/>
</dbReference>
<proteinExistence type="predicted"/>
<dbReference type="Proteomes" id="UP000006174">
    <property type="component" value="Unassembled WGS sequence"/>
</dbReference>
<accession>I2FTI2</accession>
<dbReference type="InterPro" id="IPR016170">
    <property type="entry name" value="Cytok_DH_C_sf"/>
</dbReference>
<dbReference type="AlphaFoldDB" id="I2FTI2"/>
<dbReference type="STRING" id="1128400.I2FTI2"/>
<evidence type="ECO:0000256" key="2">
    <source>
        <dbReference type="ARBA" id="ARBA00022827"/>
    </source>
</evidence>
<evidence type="ECO:0000313" key="4">
    <source>
        <dbReference type="EMBL" id="CCF50225.1"/>
    </source>
</evidence>
<gene>
    <name evidence="4" type="ORF">UHOR_07257</name>
</gene>
<dbReference type="SUPFAM" id="SSF55103">
    <property type="entry name" value="FAD-linked oxidases, C-terminal domain"/>
    <property type="match status" value="1"/>
</dbReference>
<feature type="compositionally biased region" description="Polar residues" evidence="3">
    <location>
        <begin position="14"/>
        <end position="27"/>
    </location>
</feature>
<comment type="caution">
    <text evidence="4">The sequence shown here is derived from an EMBL/GenBank/DDBJ whole genome shotgun (WGS) entry which is preliminary data.</text>
</comment>
<dbReference type="InterPro" id="IPR016171">
    <property type="entry name" value="Vanillyl_alc_oxidase_C-sub2"/>
</dbReference>
<dbReference type="GO" id="GO:0050660">
    <property type="term" value="F:flavin adenine dinucleotide binding"/>
    <property type="evidence" value="ECO:0007669"/>
    <property type="project" value="InterPro"/>
</dbReference>
<dbReference type="Gene3D" id="3.40.462.10">
    <property type="entry name" value="FAD-linked oxidases, C-terminal domain"/>
    <property type="match status" value="2"/>
</dbReference>
<evidence type="ECO:0000256" key="1">
    <source>
        <dbReference type="ARBA" id="ARBA00022630"/>
    </source>
</evidence>
<keyword evidence="2" id="KW-0274">FAD</keyword>
<evidence type="ECO:0000256" key="3">
    <source>
        <dbReference type="SAM" id="MobiDB-lite"/>
    </source>
</evidence>